<protein>
    <submittedName>
        <fullName evidence="1">Uncharacterized protein</fullName>
    </submittedName>
</protein>
<reference evidence="1 2" key="1">
    <citation type="submission" date="2018-01" db="EMBL/GenBank/DDBJ databases">
        <title>Draft genome of the strawberry crown rot pathogen Phytophthora cactorum.</title>
        <authorList>
            <person name="Armitage A.D."/>
            <person name="Lysoe E."/>
            <person name="Nellist C.F."/>
            <person name="Harrison R.J."/>
            <person name="Brurberg M.B."/>
        </authorList>
    </citation>
    <scope>NUCLEOTIDE SEQUENCE [LARGE SCALE GENOMIC DNA]</scope>
    <source>
        <strain evidence="1 2">10300</strain>
    </source>
</reference>
<gene>
    <name evidence="1" type="ORF">PC110_g21937</name>
</gene>
<evidence type="ECO:0000313" key="2">
    <source>
        <dbReference type="Proteomes" id="UP000251314"/>
    </source>
</evidence>
<dbReference type="VEuPathDB" id="FungiDB:PC110_g21937"/>
<evidence type="ECO:0000313" key="1">
    <source>
        <dbReference type="EMBL" id="RAW21621.1"/>
    </source>
</evidence>
<dbReference type="EMBL" id="MJFZ01001644">
    <property type="protein sequence ID" value="RAW21621.1"/>
    <property type="molecule type" value="Genomic_DNA"/>
</dbReference>
<sequence length="81" mass="8975">MSTGCVVMRDMRRLECWMDSSMDMRPCFSDRKANRWALSSWGGSNASPKSAVITSIVGKQEASATSLLSVHHSFAFPVNFD</sequence>
<proteinExistence type="predicted"/>
<organism evidence="1 2">
    <name type="scientific">Phytophthora cactorum</name>
    <dbReference type="NCBI Taxonomy" id="29920"/>
    <lineage>
        <taxon>Eukaryota</taxon>
        <taxon>Sar</taxon>
        <taxon>Stramenopiles</taxon>
        <taxon>Oomycota</taxon>
        <taxon>Peronosporomycetes</taxon>
        <taxon>Peronosporales</taxon>
        <taxon>Peronosporaceae</taxon>
        <taxon>Phytophthora</taxon>
    </lineage>
</organism>
<comment type="caution">
    <text evidence="1">The sequence shown here is derived from an EMBL/GenBank/DDBJ whole genome shotgun (WGS) entry which is preliminary data.</text>
</comment>
<dbReference type="AlphaFoldDB" id="A0A329RAV9"/>
<accession>A0A329RAV9</accession>
<name>A0A329RAV9_9STRA</name>
<dbReference type="Proteomes" id="UP000251314">
    <property type="component" value="Unassembled WGS sequence"/>
</dbReference>
<keyword evidence="2" id="KW-1185">Reference proteome</keyword>